<reference evidence="3" key="1">
    <citation type="submission" date="2016-10" db="EMBL/GenBank/DDBJ databases">
        <authorList>
            <person name="Varghese N."/>
            <person name="Submissions S."/>
        </authorList>
    </citation>
    <scope>NUCLEOTIDE SEQUENCE [LARGE SCALE GENOMIC DNA]</scope>
    <source>
        <strain evidence="3">DSM 1551</strain>
    </source>
</reference>
<accession>A0A1I0EG50</accession>
<dbReference type="Pfam" id="PF13380">
    <property type="entry name" value="CoA_binding_2"/>
    <property type="match status" value="1"/>
</dbReference>
<dbReference type="GeneID" id="78288258"/>
<name>A0A1I0EG50_9FIRM</name>
<evidence type="ECO:0000313" key="3">
    <source>
        <dbReference type="Proteomes" id="UP000198558"/>
    </source>
</evidence>
<dbReference type="PANTHER" id="PTHR33303">
    <property type="entry name" value="CYTOPLASMIC PROTEIN-RELATED"/>
    <property type="match status" value="1"/>
</dbReference>
<dbReference type="EMBL" id="FOIN01000011">
    <property type="protein sequence ID" value="SET44306.1"/>
    <property type="molecule type" value="Genomic_DNA"/>
</dbReference>
<dbReference type="InterPro" id="IPR003781">
    <property type="entry name" value="CoA-bd"/>
</dbReference>
<dbReference type="OrthoDB" id="9804695at2"/>
<organism evidence="2 3">
    <name type="scientific">Thomasclavelia cocleata</name>
    <dbReference type="NCBI Taxonomy" id="69824"/>
    <lineage>
        <taxon>Bacteria</taxon>
        <taxon>Bacillati</taxon>
        <taxon>Bacillota</taxon>
        <taxon>Erysipelotrichia</taxon>
        <taxon>Erysipelotrichales</taxon>
        <taxon>Coprobacillaceae</taxon>
        <taxon>Thomasclavelia</taxon>
    </lineage>
</organism>
<dbReference type="PANTHER" id="PTHR33303:SF2">
    <property type="entry name" value="COA-BINDING DOMAIN-CONTAINING PROTEIN"/>
    <property type="match status" value="1"/>
</dbReference>
<evidence type="ECO:0000259" key="1">
    <source>
        <dbReference type="SMART" id="SM00881"/>
    </source>
</evidence>
<dbReference type="SUPFAM" id="SSF51735">
    <property type="entry name" value="NAD(P)-binding Rossmann-fold domains"/>
    <property type="match status" value="1"/>
</dbReference>
<keyword evidence="3" id="KW-1185">Reference proteome</keyword>
<dbReference type="AlphaFoldDB" id="A0A1I0EG50"/>
<dbReference type="InterPro" id="IPR036291">
    <property type="entry name" value="NAD(P)-bd_dom_sf"/>
</dbReference>
<gene>
    <name evidence="2" type="ORF">SAMN04489758_11123</name>
</gene>
<evidence type="ECO:0000313" key="2">
    <source>
        <dbReference type="EMBL" id="SET44306.1"/>
    </source>
</evidence>
<dbReference type="Gene3D" id="3.40.50.720">
    <property type="entry name" value="NAD(P)-binding Rossmann-like Domain"/>
    <property type="match status" value="1"/>
</dbReference>
<dbReference type="Proteomes" id="UP000198558">
    <property type="component" value="Unassembled WGS sequence"/>
</dbReference>
<sequence length="127" mass="14599">MNAKDILTNYQNFAVIGVTNNHDKFGYKIFQRLKQLNKTVFGISPIYKDIDGITTYSSLSEVNKKIDVAVFVVNPKFGIEYAKECQKLEINHIWLQPGTYDDNLISLIKDTNINYYPNCILVESQDI</sequence>
<protein>
    <recommendedName>
        <fullName evidence="1">CoA-binding domain-containing protein</fullName>
    </recommendedName>
</protein>
<feature type="domain" description="CoA-binding" evidence="1">
    <location>
        <begin position="7"/>
        <end position="99"/>
    </location>
</feature>
<dbReference type="SMART" id="SM00881">
    <property type="entry name" value="CoA_binding"/>
    <property type="match status" value="1"/>
</dbReference>
<proteinExistence type="predicted"/>
<dbReference type="RefSeq" id="WP_092353571.1">
    <property type="nucleotide sequence ID" value="NZ_FOIN01000011.1"/>
</dbReference>